<gene>
    <name evidence="3" type="ORF">ACFQHK_08290</name>
</gene>
<dbReference type="EMBL" id="JBHSXM010000001">
    <property type="protein sequence ID" value="MFC6836508.1"/>
    <property type="molecule type" value="Genomic_DNA"/>
</dbReference>
<dbReference type="PANTHER" id="PTHR30486:SF6">
    <property type="entry name" value="TYPE IV PILUS RETRACTATION ATPASE PILT"/>
    <property type="match status" value="1"/>
</dbReference>
<dbReference type="InterPro" id="IPR050921">
    <property type="entry name" value="T4SS_GSP_E_ATPase"/>
</dbReference>
<comment type="similarity">
    <text evidence="1">Belongs to the GSP E family.</text>
</comment>
<proteinExistence type="inferred from homology"/>
<evidence type="ECO:0000313" key="4">
    <source>
        <dbReference type="Proteomes" id="UP001596406"/>
    </source>
</evidence>
<dbReference type="RefSeq" id="WP_304448191.1">
    <property type="nucleotide sequence ID" value="NZ_JARRAH010000001.1"/>
</dbReference>
<accession>A0ABD5UCB7</accession>
<sequence>MFGIDLDRFRADGATDRGCGCLPRVEGETLHVDATDCDADGVLERSPGCRAAVVDALTDRDVERVTVRAAGVERAYRGAAAAFLVAAGRFVAAAAHYDGRLADRARRDPLLAAEQAAGRAGPLARVAAECGLVEGAARADGYEDALRPAVGPTVARSRVAVRPPSDARLVDRRELDSGAVVRRYERPADELPLYHLVPVEHTFDAAALRTLDAAAERLARGEVGGDRAAGRAVRAVADGDVSVEDLVAVLRKHTAGVGVLDDFFADPDCSDVFVTAPAAAAPLRVRVADETLRTNVRLTRRGVETLASRFRRTSGRAFSRAAPTLDAATTAAGRRVRVAGVTDPVSDGVGFAFRAHEREAWTLPALVANGTLPAAAAALCSLAVDRDAACLVAGGRGAGKTTLLSALCWELPAATRVVAIEDTPELPVSALREQGRDVQRLRTDDGGLAPADAVRTALRLGDGALVVGEVRGTEARALFEAMRVGANDAAVLGTIHGDDGASVRERLVSDLDVPEGAVGTTDLLVTCAATPDGRRVTGIEEVRATAEGVGFVPLYDRGTEGLVPTGRVARGESDLLPALARPDERYADLLAALDARHEWFERLVGDDLTDAERVVTEHARRRGR</sequence>
<evidence type="ECO:0000313" key="3">
    <source>
        <dbReference type="EMBL" id="MFC6836508.1"/>
    </source>
</evidence>
<name>A0ABD5UCB7_9EURY</name>
<organism evidence="3 4">
    <name type="scientific">Halomarina ordinaria</name>
    <dbReference type="NCBI Taxonomy" id="3033939"/>
    <lineage>
        <taxon>Archaea</taxon>
        <taxon>Methanobacteriati</taxon>
        <taxon>Methanobacteriota</taxon>
        <taxon>Stenosarchaea group</taxon>
        <taxon>Halobacteria</taxon>
        <taxon>Halobacteriales</taxon>
        <taxon>Natronomonadaceae</taxon>
        <taxon>Halomarina</taxon>
    </lineage>
</organism>
<keyword evidence="4" id="KW-1185">Reference proteome</keyword>
<dbReference type="Pfam" id="PF00437">
    <property type="entry name" value="T2SSE"/>
    <property type="match status" value="1"/>
</dbReference>
<evidence type="ECO:0000259" key="2">
    <source>
        <dbReference type="Pfam" id="PF00437"/>
    </source>
</evidence>
<dbReference type="InterPro" id="IPR001482">
    <property type="entry name" value="T2SS/T4SS_dom"/>
</dbReference>
<dbReference type="SUPFAM" id="SSF52540">
    <property type="entry name" value="P-loop containing nucleoside triphosphate hydrolases"/>
    <property type="match status" value="1"/>
</dbReference>
<dbReference type="Gene3D" id="3.40.50.300">
    <property type="entry name" value="P-loop containing nucleotide triphosphate hydrolases"/>
    <property type="match status" value="1"/>
</dbReference>
<dbReference type="Gene3D" id="3.30.450.380">
    <property type="match status" value="1"/>
</dbReference>
<dbReference type="PANTHER" id="PTHR30486">
    <property type="entry name" value="TWITCHING MOTILITY PROTEIN PILT"/>
    <property type="match status" value="1"/>
</dbReference>
<dbReference type="InterPro" id="IPR027417">
    <property type="entry name" value="P-loop_NTPase"/>
</dbReference>
<comment type="caution">
    <text evidence="3">The sequence shown here is derived from an EMBL/GenBank/DDBJ whole genome shotgun (WGS) entry which is preliminary data.</text>
</comment>
<evidence type="ECO:0000256" key="1">
    <source>
        <dbReference type="ARBA" id="ARBA00006611"/>
    </source>
</evidence>
<dbReference type="Proteomes" id="UP001596406">
    <property type="component" value="Unassembled WGS sequence"/>
</dbReference>
<dbReference type="AlphaFoldDB" id="A0ABD5UCB7"/>
<reference evidence="3 4" key="1">
    <citation type="journal article" date="2019" name="Int. J. Syst. Evol. Microbiol.">
        <title>The Global Catalogue of Microorganisms (GCM) 10K type strain sequencing project: providing services to taxonomists for standard genome sequencing and annotation.</title>
        <authorList>
            <consortium name="The Broad Institute Genomics Platform"/>
            <consortium name="The Broad Institute Genome Sequencing Center for Infectious Disease"/>
            <person name="Wu L."/>
            <person name="Ma J."/>
        </authorList>
    </citation>
    <scope>NUCLEOTIDE SEQUENCE [LARGE SCALE GENOMIC DNA]</scope>
    <source>
        <strain evidence="3 4">PSRA2</strain>
    </source>
</reference>
<protein>
    <submittedName>
        <fullName evidence="3">ATPase, T2SS/T4P/T4SS family</fullName>
    </submittedName>
</protein>
<feature type="domain" description="Bacterial type II secretion system protein E" evidence="2">
    <location>
        <begin position="269"/>
        <end position="508"/>
    </location>
</feature>